<name>A0A4Y9RTY1_9CAUL</name>
<feature type="region of interest" description="Disordered" evidence="1">
    <location>
        <begin position="329"/>
        <end position="349"/>
    </location>
</feature>
<dbReference type="SUPFAM" id="SSF56801">
    <property type="entry name" value="Acetyl-CoA synthetase-like"/>
    <property type="match status" value="1"/>
</dbReference>
<evidence type="ECO:0000313" key="5">
    <source>
        <dbReference type="Proteomes" id="UP000298216"/>
    </source>
</evidence>
<dbReference type="InterPro" id="IPR025110">
    <property type="entry name" value="AMP-bd_C"/>
</dbReference>
<dbReference type="GO" id="GO:0016877">
    <property type="term" value="F:ligase activity, forming carbon-sulfur bonds"/>
    <property type="evidence" value="ECO:0007669"/>
    <property type="project" value="UniProtKB-ARBA"/>
</dbReference>
<evidence type="ECO:0000259" key="3">
    <source>
        <dbReference type="Pfam" id="PF13193"/>
    </source>
</evidence>
<reference evidence="4 5" key="1">
    <citation type="submission" date="2019-03" db="EMBL/GenBank/DDBJ databases">
        <title>Draft genome of Brevundimonas sp. a heavy metal resistant soil bacteria.</title>
        <authorList>
            <person name="Soto J."/>
        </authorList>
    </citation>
    <scope>NUCLEOTIDE SEQUENCE [LARGE SCALE GENOMIC DNA]</scope>
    <source>
        <strain evidence="4 5">B-10</strain>
    </source>
</reference>
<sequence length="525" mass="55744">MQDYGLTVDRFLDHAAKWHGRAPVITGRAVGSDAVIHYGELRDRANRLSGALLAIGLNPGDRIATLAWNTQHHLEVWYAAMGVGMVCHTLNPRLTAAQLAAMVNQADDRVLFVGGGLATLTDALVEACPRLERVVILDGEGDDSRGDGGRGDRIGLENLLSTQGRPVDWGDFDERAAAGLCFTSGTTGAPKGVLYTHRANYLSTLRMMQADTLALTAADTILVAVPMFHANAWGIPFAAPAVGAAMVLPGRHTDGASLAGLIKRHNVTVATGVPTVWLGLLDHLDATGEALPSLKRVALGGASCPDALLQRIEDRLGVTVQTSWGMTELSPLGTISPPSTQPRAARASGQVPMGLDIRLTDADNSPLSEQRNVEGHLKVRGHSVLRQYLDAEAPALDEEGWFDTGDLAVIDDQGALTIAGRSKDLIKSGGEWINPVEMEGLVGALPDVALVAVIGRADHKWGERPLMVIEPRQGQDVDQAAVVASLKGRVADWWIPDRIVSVPSMPLAATGKIDKTRLRAVYGGA</sequence>
<dbReference type="InterPro" id="IPR042099">
    <property type="entry name" value="ANL_N_sf"/>
</dbReference>
<dbReference type="InterPro" id="IPR020845">
    <property type="entry name" value="AMP-binding_CS"/>
</dbReference>
<dbReference type="PROSITE" id="PS00455">
    <property type="entry name" value="AMP_BINDING"/>
    <property type="match status" value="1"/>
</dbReference>
<dbReference type="InterPro" id="IPR050237">
    <property type="entry name" value="ATP-dep_AMP-bd_enzyme"/>
</dbReference>
<organism evidence="4 5">
    <name type="scientific">Brevundimonas intermedia</name>
    <dbReference type="NCBI Taxonomy" id="74315"/>
    <lineage>
        <taxon>Bacteria</taxon>
        <taxon>Pseudomonadati</taxon>
        <taxon>Pseudomonadota</taxon>
        <taxon>Alphaproteobacteria</taxon>
        <taxon>Caulobacterales</taxon>
        <taxon>Caulobacteraceae</taxon>
        <taxon>Brevundimonas</taxon>
    </lineage>
</organism>
<dbReference type="InterPro" id="IPR000873">
    <property type="entry name" value="AMP-dep_synth/lig_dom"/>
</dbReference>
<dbReference type="EMBL" id="SPVH01000007">
    <property type="protein sequence ID" value="TFW11256.1"/>
    <property type="molecule type" value="Genomic_DNA"/>
</dbReference>
<feature type="domain" description="AMP-binding enzyme C-terminal" evidence="3">
    <location>
        <begin position="437"/>
        <end position="512"/>
    </location>
</feature>
<dbReference type="Proteomes" id="UP000298216">
    <property type="component" value="Unassembled WGS sequence"/>
</dbReference>
<dbReference type="Gene3D" id="3.40.50.12780">
    <property type="entry name" value="N-terminal domain of ligase-like"/>
    <property type="match status" value="1"/>
</dbReference>
<accession>A0A4Y9RTY1</accession>
<dbReference type="OrthoDB" id="9803968at2"/>
<evidence type="ECO:0000313" key="4">
    <source>
        <dbReference type="EMBL" id="TFW11256.1"/>
    </source>
</evidence>
<evidence type="ECO:0000256" key="1">
    <source>
        <dbReference type="SAM" id="MobiDB-lite"/>
    </source>
</evidence>
<dbReference type="InterPro" id="IPR045851">
    <property type="entry name" value="AMP-bd_C_sf"/>
</dbReference>
<evidence type="ECO:0000259" key="2">
    <source>
        <dbReference type="Pfam" id="PF00501"/>
    </source>
</evidence>
<dbReference type="Pfam" id="PF13193">
    <property type="entry name" value="AMP-binding_C"/>
    <property type="match status" value="1"/>
</dbReference>
<protein>
    <submittedName>
        <fullName evidence="4">AMP-dependent synthetase</fullName>
    </submittedName>
</protein>
<dbReference type="PANTHER" id="PTHR43767:SF11">
    <property type="entry name" value="MEDIUM-CHAIN-FATTY-ACID--COA LIGASE"/>
    <property type="match status" value="1"/>
</dbReference>
<dbReference type="Pfam" id="PF00501">
    <property type="entry name" value="AMP-binding"/>
    <property type="match status" value="1"/>
</dbReference>
<keyword evidence="5" id="KW-1185">Reference proteome</keyword>
<gene>
    <name evidence="4" type="ORF">EGY25_15115</name>
</gene>
<feature type="domain" description="AMP-dependent synthetase/ligase" evidence="2">
    <location>
        <begin position="14"/>
        <end position="389"/>
    </location>
</feature>
<dbReference type="Gene3D" id="3.30.300.30">
    <property type="match status" value="1"/>
</dbReference>
<dbReference type="AlphaFoldDB" id="A0A4Y9RTY1"/>
<proteinExistence type="predicted"/>
<comment type="caution">
    <text evidence="4">The sequence shown here is derived from an EMBL/GenBank/DDBJ whole genome shotgun (WGS) entry which is preliminary data.</text>
</comment>
<dbReference type="PANTHER" id="PTHR43767">
    <property type="entry name" value="LONG-CHAIN-FATTY-ACID--COA LIGASE"/>
    <property type="match status" value="1"/>
</dbReference>